<dbReference type="GO" id="GO:0003676">
    <property type="term" value="F:nucleic acid binding"/>
    <property type="evidence" value="ECO:0007669"/>
    <property type="project" value="InterPro"/>
</dbReference>
<name>A0BJ84_PARTE</name>
<feature type="domain" description="TFIIS central" evidence="6">
    <location>
        <begin position="126"/>
        <end position="245"/>
    </location>
</feature>
<dbReference type="InterPro" id="IPR001222">
    <property type="entry name" value="Znf_TFIIS"/>
</dbReference>
<accession>A0BJ84</accession>
<dbReference type="GeneID" id="5011783"/>
<evidence type="ECO:0000256" key="1">
    <source>
        <dbReference type="ARBA" id="ARBA00022723"/>
    </source>
</evidence>
<dbReference type="InterPro" id="IPR003618">
    <property type="entry name" value="TFIIS_cen_dom"/>
</dbReference>
<dbReference type="HOGENOM" id="CLU_052267_0_0_1"/>
<dbReference type="RefSeq" id="XP_001425999.1">
    <property type="nucleotide sequence ID" value="XM_001425962.2"/>
</dbReference>
<keyword evidence="3" id="KW-0862">Zinc</keyword>
<proteinExistence type="predicted"/>
<keyword evidence="1" id="KW-0479">Metal-binding</keyword>
<dbReference type="Proteomes" id="UP000000600">
    <property type="component" value="Unassembled WGS sequence"/>
</dbReference>
<dbReference type="PANTHER" id="PTHR11239:SF12">
    <property type="entry name" value="DNA-DIRECTED RNA POLYMERASE III SUBUNIT RPC10"/>
    <property type="match status" value="1"/>
</dbReference>
<evidence type="ECO:0000256" key="4">
    <source>
        <dbReference type="PROSITE-ProRule" id="PRU00472"/>
    </source>
</evidence>
<organism evidence="7 8">
    <name type="scientific">Paramecium tetraurelia</name>
    <dbReference type="NCBI Taxonomy" id="5888"/>
    <lineage>
        <taxon>Eukaryota</taxon>
        <taxon>Sar</taxon>
        <taxon>Alveolata</taxon>
        <taxon>Ciliophora</taxon>
        <taxon>Intramacronucleata</taxon>
        <taxon>Oligohymenophorea</taxon>
        <taxon>Peniculida</taxon>
        <taxon>Parameciidae</taxon>
        <taxon>Paramecium</taxon>
    </lineage>
</organism>
<dbReference type="PROSITE" id="PS51133">
    <property type="entry name" value="ZF_TFIIS_2"/>
    <property type="match status" value="1"/>
</dbReference>
<dbReference type="eggNOG" id="ENOG502T0PY">
    <property type="taxonomic scope" value="Eukaryota"/>
</dbReference>
<evidence type="ECO:0000259" key="5">
    <source>
        <dbReference type="PROSITE" id="PS51133"/>
    </source>
</evidence>
<evidence type="ECO:0000259" key="6">
    <source>
        <dbReference type="PROSITE" id="PS51321"/>
    </source>
</evidence>
<evidence type="ECO:0000313" key="8">
    <source>
        <dbReference type="Proteomes" id="UP000000600"/>
    </source>
</evidence>
<evidence type="ECO:0000313" key="7">
    <source>
        <dbReference type="EMBL" id="CAK58601.1"/>
    </source>
</evidence>
<dbReference type="InterPro" id="IPR012164">
    <property type="entry name" value="Rpa12/Rpb9/Rpc10/TFS"/>
</dbReference>
<dbReference type="GO" id="GO:0006386">
    <property type="term" value="P:termination of RNA polymerase III transcription"/>
    <property type="evidence" value="ECO:0000318"/>
    <property type="project" value="GO_Central"/>
</dbReference>
<dbReference type="GO" id="GO:0005666">
    <property type="term" value="C:RNA polymerase III complex"/>
    <property type="evidence" value="ECO:0000318"/>
    <property type="project" value="GO_Central"/>
</dbReference>
<dbReference type="Pfam" id="PF01096">
    <property type="entry name" value="Zn_ribbon_TFIIS"/>
    <property type="match status" value="1"/>
</dbReference>
<evidence type="ECO:0008006" key="9">
    <source>
        <dbReference type="Google" id="ProtNLM"/>
    </source>
</evidence>
<sequence length="431" mass="51063">MDQVDLSQTLKKLIEWKNSSPTTLYNLLDQIGTQNFNSNRIVHQKFLQAVQKLAQLHEIPPNTIYKSYDYEKMIDKAKSILKILRQPLQMEVEKDKPEPMKKYNLFSGYQQQFTGYVDRIQNLNLISNLILHIFKNWNQSNKEQLISIDKVKEVTIGLEKEIYLRNVFKDSKKLAYEMDIKTLVQFMKRDKSGDVLIRVFNKSLSYQQAAQLKSEDWIDEKTKLNQKAAQKEELEINQIGFYKEVSKREMDGVEGKQCKGCHQKKVYLVEEKQTRCADEPTTKFFECFNCGDKFLLKQGNQVTNQLRDELVNLFSMTDTEDPYLLSKRAQTIKSEIEQRFKYRWNIILFKNDAQFESSLVFSEEFTLELKSEDYGLLAYIIPDQPLTQYEPRRDFGVRKPYYKDVIDKQQYETNNSVISYPGIRYYPTYYP</sequence>
<dbReference type="SUPFAM" id="SSF57783">
    <property type="entry name" value="Zinc beta-ribbon"/>
    <property type="match status" value="1"/>
</dbReference>
<gene>
    <name evidence="7" type="ORF">GSPATT00004974001</name>
</gene>
<evidence type="ECO:0000256" key="2">
    <source>
        <dbReference type="ARBA" id="ARBA00022771"/>
    </source>
</evidence>
<protein>
    <recommendedName>
        <fullName evidence="9">TFIIS central domain-containing protein</fullName>
    </recommendedName>
</protein>
<keyword evidence="8" id="KW-1185">Reference proteome</keyword>
<dbReference type="AlphaFoldDB" id="A0BJ84"/>
<evidence type="ECO:0000256" key="3">
    <source>
        <dbReference type="ARBA" id="ARBA00022833"/>
    </source>
</evidence>
<dbReference type="PANTHER" id="PTHR11239">
    <property type="entry name" value="DNA-DIRECTED RNA POLYMERASE"/>
    <property type="match status" value="1"/>
</dbReference>
<reference evidence="7 8" key="1">
    <citation type="journal article" date="2006" name="Nature">
        <title>Global trends of whole-genome duplications revealed by the ciliate Paramecium tetraurelia.</title>
        <authorList>
            <consortium name="Genoscope"/>
            <person name="Aury J.-M."/>
            <person name="Jaillon O."/>
            <person name="Duret L."/>
            <person name="Noel B."/>
            <person name="Jubin C."/>
            <person name="Porcel B.M."/>
            <person name="Segurens B."/>
            <person name="Daubin V."/>
            <person name="Anthouard V."/>
            <person name="Aiach N."/>
            <person name="Arnaiz O."/>
            <person name="Billaut A."/>
            <person name="Beisson J."/>
            <person name="Blanc I."/>
            <person name="Bouhouche K."/>
            <person name="Camara F."/>
            <person name="Duharcourt S."/>
            <person name="Guigo R."/>
            <person name="Gogendeau D."/>
            <person name="Katinka M."/>
            <person name="Keller A.-M."/>
            <person name="Kissmehl R."/>
            <person name="Klotz C."/>
            <person name="Koll F."/>
            <person name="Le Moue A."/>
            <person name="Lepere C."/>
            <person name="Malinsky S."/>
            <person name="Nowacki M."/>
            <person name="Nowak J.K."/>
            <person name="Plattner H."/>
            <person name="Poulain J."/>
            <person name="Ruiz F."/>
            <person name="Serrano V."/>
            <person name="Zagulski M."/>
            <person name="Dessen P."/>
            <person name="Betermier M."/>
            <person name="Weissenbach J."/>
            <person name="Scarpelli C."/>
            <person name="Schachter V."/>
            <person name="Sperling L."/>
            <person name="Meyer E."/>
            <person name="Cohen J."/>
            <person name="Wincker P."/>
        </authorList>
    </citation>
    <scope>NUCLEOTIDE SEQUENCE [LARGE SCALE GENOMIC DNA]</scope>
    <source>
        <strain evidence="7 8">Stock d4-2</strain>
    </source>
</reference>
<dbReference type="STRING" id="5888.A0BJ84"/>
<dbReference type="InParanoid" id="A0BJ84"/>
<dbReference type="OrthoDB" id="282152at2759"/>
<dbReference type="GO" id="GO:0008270">
    <property type="term" value="F:zinc ion binding"/>
    <property type="evidence" value="ECO:0007669"/>
    <property type="project" value="UniProtKB-KW"/>
</dbReference>
<dbReference type="CDD" id="cd13749">
    <property type="entry name" value="Zn-ribbon_TFIIS"/>
    <property type="match status" value="1"/>
</dbReference>
<dbReference type="EMBL" id="CT867997">
    <property type="protein sequence ID" value="CAK58601.1"/>
    <property type="molecule type" value="Genomic_DNA"/>
</dbReference>
<keyword evidence="2 4" id="KW-0863">Zinc-finger</keyword>
<dbReference type="OMA" id="CKGCHQK"/>
<dbReference type="KEGG" id="ptm:GSPATT00004974001"/>
<dbReference type="GO" id="GO:0003899">
    <property type="term" value="F:DNA-directed RNA polymerase activity"/>
    <property type="evidence" value="ECO:0007669"/>
    <property type="project" value="InterPro"/>
</dbReference>
<feature type="domain" description="TFIIS-type" evidence="5">
    <location>
        <begin position="254"/>
        <end position="295"/>
    </location>
</feature>
<dbReference type="PROSITE" id="PS51321">
    <property type="entry name" value="TFIIS_CENTRAL"/>
    <property type="match status" value="1"/>
</dbReference>
<dbReference type="Gene3D" id="2.20.25.10">
    <property type="match status" value="1"/>
</dbReference>